<evidence type="ECO:0000313" key="3">
    <source>
        <dbReference type="EMBL" id="AIM27633.1"/>
    </source>
</evidence>
<dbReference type="GeneID" id="91755996"/>
<dbReference type="SUPFAM" id="SSF53300">
    <property type="entry name" value="vWA-like"/>
    <property type="match status" value="1"/>
</dbReference>
<evidence type="ECO:0000313" key="13">
    <source>
        <dbReference type="Proteomes" id="UP000062475"/>
    </source>
</evidence>
<gene>
    <name evidence="3" type="ORF">HA72_1492</name>
    <name evidence="4" type="ORF">MsedA_1513</name>
    <name evidence="5" type="ORF">MsedB_1515</name>
    <name evidence="6" type="ORF">MsedC_1513</name>
    <name evidence="7" type="ORF">MsedD_1514</name>
    <name evidence="8" type="ORF">MsedE_1519</name>
</gene>
<evidence type="ECO:0000313" key="8">
    <source>
        <dbReference type="EMBL" id="AKV83465.1"/>
    </source>
</evidence>
<dbReference type="Pfam" id="PF00092">
    <property type="entry name" value="VWA"/>
    <property type="match status" value="1"/>
</dbReference>
<evidence type="ECO:0000313" key="11">
    <source>
        <dbReference type="Proteomes" id="UP000061362"/>
    </source>
</evidence>
<dbReference type="Proteomes" id="UP000029084">
    <property type="component" value="Chromosome"/>
</dbReference>
<evidence type="ECO:0000313" key="5">
    <source>
        <dbReference type="EMBL" id="AKV76729.1"/>
    </source>
</evidence>
<dbReference type="Proteomes" id="UP000062475">
    <property type="component" value="Chromosome"/>
</dbReference>
<reference evidence="8 10" key="3">
    <citation type="submission" date="2015-07" db="EMBL/GenBank/DDBJ databases">
        <title>Physiological, transcriptional responses and genome re-sequencing of acid resistant extremely thermoacidophilic Metallosphaera sedula SARC-M1.</title>
        <authorList>
            <person name="Ai C."/>
            <person name="McCarthy S."/>
            <person name="Eckrich V."/>
            <person name="Rudrappa D."/>
            <person name="Qiu G."/>
            <person name="Blum P."/>
        </authorList>
    </citation>
    <scope>NUCLEOTIDE SEQUENCE [LARGE SCALE GENOMIC DNA]</scope>
    <source>
        <strain evidence="8 10">SARC-M1</strain>
    </source>
</reference>
<dbReference type="Pfam" id="PF18677">
    <property type="entry name" value="ArnB_C"/>
    <property type="match status" value="1"/>
</dbReference>
<dbReference type="InterPro" id="IPR040929">
    <property type="entry name" value="ArnB_C"/>
</dbReference>
<dbReference type="EMBL" id="CP012173">
    <property type="protein sequence ID" value="AKV76729.1"/>
    <property type="molecule type" value="Genomic_DNA"/>
</dbReference>
<dbReference type="EMBL" id="CP012176">
    <property type="protein sequence ID" value="AKV83465.1"/>
    <property type="molecule type" value="Genomic_DNA"/>
</dbReference>
<evidence type="ECO:0000259" key="2">
    <source>
        <dbReference type="PROSITE" id="PS50234"/>
    </source>
</evidence>
<dbReference type="Proteomes" id="UP000061362">
    <property type="component" value="Chromosome"/>
</dbReference>
<feature type="region of interest" description="Disordered" evidence="1">
    <location>
        <begin position="345"/>
        <end position="383"/>
    </location>
</feature>
<sequence length="383" mass="42018">MTLSMKVEVSHKYSFNSDLKMAFKILLVPEKISTATGFHYIVLLDTSGSMDGLKIESAKKGAIELLKRIPQGNKVSFVTFSSRVNIVREFVDPEDLTAEISSLSAGGQTAFFTALLTAFNLHNKHGIPSYVILLTDGNPTDDTNVETYKRIAIPNGVQTISFGLGDDYNETILKSLADRSGGVFYHVNDAMEIPEKLPKAAKTKIAAKNVTVDIVAESNVKLLNYSGPPVQLNAVEGVVKILGEAVVPPNYSGNFMTVKANYEEPVDGRKQALLSVVNIKPADSQATFVSGVNKDVLLEYEYFNNLQKISSEVQAGNLVEATRTLKRMEEIAGQTRKIELMETTRRLSDSLETTKRSGNATEQTRKLSKEVSSEVTRKLRGES</sequence>
<dbReference type="OMA" id="RIPQGNK"/>
<accession>A0A088E6M9</accession>
<name>A0A088E6M9_9CREN</name>
<dbReference type="Gene3D" id="3.40.50.410">
    <property type="entry name" value="von Willebrand factor, type A domain"/>
    <property type="match status" value="1"/>
</dbReference>
<dbReference type="PANTHER" id="PTHR45737">
    <property type="entry name" value="VON WILLEBRAND FACTOR A DOMAIN-CONTAINING PROTEIN 5A"/>
    <property type="match status" value="1"/>
</dbReference>
<dbReference type="RefSeq" id="WP_012021436.1">
    <property type="nucleotide sequence ID" value="NZ_AP019770.1"/>
</dbReference>
<dbReference type="Proteomes" id="UP000062398">
    <property type="component" value="Chromosome"/>
</dbReference>
<evidence type="ECO:0000313" key="9">
    <source>
        <dbReference type="Proteomes" id="UP000029084"/>
    </source>
</evidence>
<evidence type="ECO:0000313" key="7">
    <source>
        <dbReference type="EMBL" id="AKV81225.1"/>
    </source>
</evidence>
<dbReference type="Proteomes" id="UP000068832">
    <property type="component" value="Chromosome"/>
</dbReference>
<feature type="domain" description="VWFA" evidence="2">
    <location>
        <begin position="39"/>
        <end position="201"/>
    </location>
</feature>
<organism evidence="3 9">
    <name type="scientific">Metallosphaera sedula</name>
    <dbReference type="NCBI Taxonomy" id="43687"/>
    <lineage>
        <taxon>Archaea</taxon>
        <taxon>Thermoproteota</taxon>
        <taxon>Thermoprotei</taxon>
        <taxon>Sulfolobales</taxon>
        <taxon>Sulfolobaceae</taxon>
        <taxon>Metallosphaera</taxon>
    </lineage>
</organism>
<feature type="compositionally biased region" description="Basic and acidic residues" evidence="1">
    <location>
        <begin position="345"/>
        <end position="355"/>
    </location>
</feature>
<dbReference type="EMBL" id="CP008822">
    <property type="protein sequence ID" value="AIM27633.1"/>
    <property type="molecule type" value="Genomic_DNA"/>
</dbReference>
<reference evidence="11 12" key="2">
    <citation type="journal article" date="2015" name="Genome Announc.">
        <title>Complete Genome Sequences of Evolved Arsenate-Resistant Metallosphaera sedula Strains.</title>
        <authorList>
            <person name="Ai C."/>
            <person name="McCarthy S."/>
            <person name="Schackwitz W."/>
            <person name="Martin J."/>
            <person name="Lipzen A."/>
            <person name="Blum P."/>
        </authorList>
    </citation>
    <scope>NUCLEOTIDE SEQUENCE [LARGE SCALE GENOMIC DNA]</scope>
    <source>
        <strain evidence="6 12">ARS120-1</strain>
        <strain evidence="7 11">ARS120-2</strain>
        <strain evidence="4 14">ARS50-1</strain>
        <strain evidence="5 13">ARS50-2</strain>
    </source>
</reference>
<reference evidence="3 9" key="1">
    <citation type="journal article" date="2014" name="J. Bacteriol.">
        <title>Role of an Archaeal PitA Transporter in the Copper and Arsenic Resistance of Metallosphaera sedula, an Extreme Thermoacidophile.</title>
        <authorList>
            <person name="McCarthy S."/>
            <person name="Ai C."/>
            <person name="Wheaton G."/>
            <person name="Tevatia R."/>
            <person name="Eckrich V."/>
            <person name="Kelly R."/>
            <person name="Blum P."/>
        </authorList>
    </citation>
    <scope>NUCLEOTIDE SEQUENCE [LARGE SCALE GENOMIC DNA]</scope>
    <source>
        <strain evidence="3 9">CuR1</strain>
    </source>
</reference>
<protein>
    <submittedName>
        <fullName evidence="4">von Willebrand factor A</fullName>
    </submittedName>
    <submittedName>
        <fullName evidence="3">von Willebrand factor, type A</fullName>
    </submittedName>
</protein>
<evidence type="ECO:0000313" key="10">
    <source>
        <dbReference type="Proteomes" id="UP000056255"/>
    </source>
</evidence>
<feature type="compositionally biased region" description="Basic and acidic residues" evidence="1">
    <location>
        <begin position="363"/>
        <end position="383"/>
    </location>
</feature>
<dbReference type="Proteomes" id="UP000056255">
    <property type="component" value="Chromosome"/>
</dbReference>
<dbReference type="PANTHER" id="PTHR45737:SF6">
    <property type="entry name" value="VON WILLEBRAND FACTOR A DOMAIN-CONTAINING PROTEIN 5A"/>
    <property type="match status" value="1"/>
</dbReference>
<dbReference type="OrthoDB" id="33260at2157"/>
<dbReference type="PATRIC" id="fig|43687.5.peg.1621"/>
<evidence type="ECO:0000313" key="4">
    <source>
        <dbReference type="EMBL" id="AKV74490.1"/>
    </source>
</evidence>
<evidence type="ECO:0000256" key="1">
    <source>
        <dbReference type="SAM" id="MobiDB-lite"/>
    </source>
</evidence>
<dbReference type="EMBL" id="CP012174">
    <property type="protein sequence ID" value="AKV78980.1"/>
    <property type="molecule type" value="Genomic_DNA"/>
</dbReference>
<proteinExistence type="predicted"/>
<dbReference type="EMBL" id="CP012172">
    <property type="protein sequence ID" value="AKV74490.1"/>
    <property type="molecule type" value="Genomic_DNA"/>
</dbReference>
<evidence type="ECO:0000313" key="14">
    <source>
        <dbReference type="Proteomes" id="UP000068832"/>
    </source>
</evidence>
<dbReference type="InterPro" id="IPR036465">
    <property type="entry name" value="vWFA_dom_sf"/>
</dbReference>
<dbReference type="AlphaFoldDB" id="A0A088E6M9"/>
<dbReference type="InterPro" id="IPR002035">
    <property type="entry name" value="VWF_A"/>
</dbReference>
<dbReference type="CDD" id="cd00198">
    <property type="entry name" value="vWFA"/>
    <property type="match status" value="1"/>
</dbReference>
<dbReference type="EMBL" id="CP012175">
    <property type="protein sequence ID" value="AKV81225.1"/>
    <property type="molecule type" value="Genomic_DNA"/>
</dbReference>
<dbReference type="SMART" id="SM00327">
    <property type="entry name" value="VWA"/>
    <property type="match status" value="1"/>
</dbReference>
<dbReference type="PROSITE" id="PS50234">
    <property type="entry name" value="VWFA"/>
    <property type="match status" value="1"/>
</dbReference>
<evidence type="ECO:0000313" key="6">
    <source>
        <dbReference type="EMBL" id="AKV78980.1"/>
    </source>
</evidence>
<evidence type="ECO:0000313" key="12">
    <source>
        <dbReference type="Proteomes" id="UP000062398"/>
    </source>
</evidence>